<evidence type="ECO:0000256" key="1">
    <source>
        <dbReference type="SAM" id="MobiDB-lite"/>
    </source>
</evidence>
<gene>
    <name evidence="2" type="ORF">NPIL_142691</name>
</gene>
<evidence type="ECO:0000313" key="3">
    <source>
        <dbReference type="Proteomes" id="UP000887013"/>
    </source>
</evidence>
<evidence type="ECO:0000313" key="2">
    <source>
        <dbReference type="EMBL" id="GFT83020.1"/>
    </source>
</evidence>
<accession>A0A8X6PTB3</accession>
<reference evidence="2" key="1">
    <citation type="submission" date="2020-08" db="EMBL/GenBank/DDBJ databases">
        <title>Multicomponent nature underlies the extraordinary mechanical properties of spider dragline silk.</title>
        <authorList>
            <person name="Kono N."/>
            <person name="Nakamura H."/>
            <person name="Mori M."/>
            <person name="Yoshida Y."/>
            <person name="Ohtoshi R."/>
            <person name="Malay A.D."/>
            <person name="Moran D.A.P."/>
            <person name="Tomita M."/>
            <person name="Numata K."/>
            <person name="Arakawa K."/>
        </authorList>
    </citation>
    <scope>NUCLEOTIDE SEQUENCE</scope>
</reference>
<dbReference type="EMBL" id="BMAW01023484">
    <property type="protein sequence ID" value="GFT83020.1"/>
    <property type="molecule type" value="Genomic_DNA"/>
</dbReference>
<name>A0A8X6PTB3_NEPPI</name>
<comment type="caution">
    <text evidence="2">The sequence shown here is derived from an EMBL/GenBank/DDBJ whole genome shotgun (WGS) entry which is preliminary data.</text>
</comment>
<proteinExistence type="predicted"/>
<organism evidence="2 3">
    <name type="scientific">Nephila pilipes</name>
    <name type="common">Giant wood spider</name>
    <name type="synonym">Nephila maculata</name>
    <dbReference type="NCBI Taxonomy" id="299642"/>
    <lineage>
        <taxon>Eukaryota</taxon>
        <taxon>Metazoa</taxon>
        <taxon>Ecdysozoa</taxon>
        <taxon>Arthropoda</taxon>
        <taxon>Chelicerata</taxon>
        <taxon>Arachnida</taxon>
        <taxon>Araneae</taxon>
        <taxon>Araneomorphae</taxon>
        <taxon>Entelegynae</taxon>
        <taxon>Araneoidea</taxon>
        <taxon>Nephilidae</taxon>
        <taxon>Nephila</taxon>
    </lineage>
</organism>
<sequence length="151" mass="17011">MSREKDGPGGENEIAIIPGDYKLRDHLTKEILRHLVPRVTITQSRGWRRRKGKAAALLRHLFASSKQASRGEGKNRKHNSQQQRNQCPIDWVRNSLVKSAAVKTGLKGGWERRKKVGINRKSPHGFANTAENPLRMLAATGLLLSPYCIRN</sequence>
<dbReference type="Proteomes" id="UP000887013">
    <property type="component" value="Unassembled WGS sequence"/>
</dbReference>
<protein>
    <submittedName>
        <fullName evidence="2">Uncharacterized protein</fullName>
    </submittedName>
</protein>
<keyword evidence="3" id="KW-1185">Reference proteome</keyword>
<dbReference type="AlphaFoldDB" id="A0A8X6PTB3"/>
<feature type="region of interest" description="Disordered" evidence="1">
    <location>
        <begin position="65"/>
        <end position="85"/>
    </location>
</feature>